<dbReference type="RefSeq" id="WP_013565538.1">
    <property type="nucleotide sequence ID" value="NC_014962.1"/>
</dbReference>
<dbReference type="GO" id="GO:0004519">
    <property type="term" value="F:endonuclease activity"/>
    <property type="evidence" value="ECO:0007669"/>
    <property type="project" value="UniProtKB-KW"/>
</dbReference>
<keyword evidence="2" id="KW-0378">Hydrolase</keyword>
<evidence type="ECO:0000259" key="1">
    <source>
        <dbReference type="Pfam" id="PF03372"/>
    </source>
</evidence>
<protein>
    <submittedName>
        <fullName evidence="2">Endonuclease/exonuclease/phosphatase</fullName>
    </submittedName>
</protein>
<dbReference type="HOGENOM" id="CLU_030508_1_0_0"/>
<dbReference type="STRING" id="575540.Isop_2681"/>
<proteinExistence type="predicted"/>
<gene>
    <name evidence="2" type="ordered locus">Isop_2681</name>
</gene>
<keyword evidence="3" id="KW-1185">Reference proteome</keyword>
<dbReference type="InterPro" id="IPR005135">
    <property type="entry name" value="Endo/exonuclease/phosphatase"/>
</dbReference>
<reference evidence="2 3" key="2">
    <citation type="journal article" date="2011" name="Stand. Genomic Sci.">
        <title>Complete genome sequence of Isosphaera pallida type strain (IS1B).</title>
        <authorList>
            <consortium name="US DOE Joint Genome Institute (JGI-PGF)"/>
            <person name="Goker M."/>
            <person name="Cleland D."/>
            <person name="Saunders E."/>
            <person name="Lapidus A."/>
            <person name="Nolan M."/>
            <person name="Lucas S."/>
            <person name="Hammon N."/>
            <person name="Deshpande S."/>
            <person name="Cheng J.F."/>
            <person name="Tapia R."/>
            <person name="Han C."/>
            <person name="Goodwin L."/>
            <person name="Pitluck S."/>
            <person name="Liolios K."/>
            <person name="Pagani I."/>
            <person name="Ivanova N."/>
            <person name="Mavromatis K."/>
            <person name="Pati A."/>
            <person name="Chen A."/>
            <person name="Palaniappan K."/>
            <person name="Land M."/>
            <person name="Hauser L."/>
            <person name="Chang Y.J."/>
            <person name="Jeffries C.D."/>
            <person name="Detter J.C."/>
            <person name="Beck B."/>
            <person name="Woyke T."/>
            <person name="Bristow J."/>
            <person name="Eisen J.A."/>
            <person name="Markowitz V."/>
            <person name="Hugenholtz P."/>
            <person name="Kyrpides N.C."/>
            <person name="Klenk H.P."/>
        </authorList>
    </citation>
    <scope>NUCLEOTIDE SEQUENCE [LARGE SCALE GENOMIC DNA]</scope>
    <source>
        <strain evidence="3">ATCC 43644 / DSM 9630 / IS1B</strain>
    </source>
</reference>
<dbReference type="eggNOG" id="COG3568">
    <property type="taxonomic scope" value="Bacteria"/>
</dbReference>
<organism evidence="2 3">
    <name type="scientific">Isosphaera pallida (strain ATCC 43644 / DSM 9630 / IS1B)</name>
    <dbReference type="NCBI Taxonomy" id="575540"/>
    <lineage>
        <taxon>Bacteria</taxon>
        <taxon>Pseudomonadati</taxon>
        <taxon>Planctomycetota</taxon>
        <taxon>Planctomycetia</taxon>
        <taxon>Isosphaerales</taxon>
        <taxon>Isosphaeraceae</taxon>
        <taxon>Isosphaera</taxon>
    </lineage>
</organism>
<evidence type="ECO:0000313" key="3">
    <source>
        <dbReference type="Proteomes" id="UP000008631"/>
    </source>
</evidence>
<keyword evidence="2" id="KW-0255">Endonuclease</keyword>
<dbReference type="Gene3D" id="3.60.10.10">
    <property type="entry name" value="Endonuclease/exonuclease/phosphatase"/>
    <property type="match status" value="1"/>
</dbReference>
<dbReference type="KEGG" id="ipa:Isop_2681"/>
<name>E8QZV9_ISOPI</name>
<dbReference type="Pfam" id="PF03372">
    <property type="entry name" value="Exo_endo_phos"/>
    <property type="match status" value="1"/>
</dbReference>
<dbReference type="AlphaFoldDB" id="E8QZV9"/>
<keyword evidence="2" id="KW-0540">Nuclease</keyword>
<dbReference type="PANTHER" id="PTHR12121">
    <property type="entry name" value="CARBON CATABOLITE REPRESSOR PROTEIN 4"/>
    <property type="match status" value="1"/>
</dbReference>
<dbReference type="OrthoDB" id="9793162at2"/>
<reference key="1">
    <citation type="submission" date="2010-11" db="EMBL/GenBank/DDBJ databases">
        <title>The complete sequence of chromosome of Isophaera pallida ATCC 43644.</title>
        <authorList>
            <consortium name="US DOE Joint Genome Institute (JGI-PGF)"/>
            <person name="Lucas S."/>
            <person name="Copeland A."/>
            <person name="Lapidus A."/>
            <person name="Bruce D."/>
            <person name="Goodwin L."/>
            <person name="Pitluck S."/>
            <person name="Kyrpides N."/>
            <person name="Mavromatis K."/>
            <person name="Pagani I."/>
            <person name="Ivanova N."/>
            <person name="Saunders E."/>
            <person name="Brettin T."/>
            <person name="Detter J.C."/>
            <person name="Han C."/>
            <person name="Tapia R."/>
            <person name="Land M."/>
            <person name="Hauser L."/>
            <person name="Markowitz V."/>
            <person name="Cheng J.-F."/>
            <person name="Hugenholtz P."/>
            <person name="Woyke T."/>
            <person name="Wu D."/>
            <person name="Eisen J.A."/>
        </authorList>
    </citation>
    <scope>NUCLEOTIDE SEQUENCE</scope>
    <source>
        <strain>ATCC 43644</strain>
    </source>
</reference>
<dbReference type="Proteomes" id="UP000008631">
    <property type="component" value="Chromosome"/>
</dbReference>
<dbReference type="InParanoid" id="E8QZV9"/>
<dbReference type="InterPro" id="IPR050410">
    <property type="entry name" value="CCR4/nocturin_mRNA_transcr"/>
</dbReference>
<dbReference type="SUPFAM" id="SSF56219">
    <property type="entry name" value="DNase I-like"/>
    <property type="match status" value="1"/>
</dbReference>
<accession>E8QZV9</accession>
<dbReference type="EMBL" id="CP002353">
    <property type="protein sequence ID" value="ADV63250.1"/>
    <property type="molecule type" value="Genomic_DNA"/>
</dbReference>
<feature type="domain" description="Endonuclease/exonuclease/phosphatase" evidence="1">
    <location>
        <begin position="12"/>
        <end position="260"/>
    </location>
</feature>
<dbReference type="InterPro" id="IPR036691">
    <property type="entry name" value="Endo/exonu/phosph_ase_sf"/>
</dbReference>
<dbReference type="GO" id="GO:0000175">
    <property type="term" value="F:3'-5'-RNA exonuclease activity"/>
    <property type="evidence" value="ECO:0007669"/>
    <property type="project" value="TreeGrafter"/>
</dbReference>
<dbReference type="CDD" id="cd09083">
    <property type="entry name" value="EEP-1"/>
    <property type="match status" value="1"/>
</dbReference>
<sequence>MSDRSPVRLKVLTFNLRYADAADGPNAWPNRREAVKQVLIDHDPDLVLLQEALAVQVETVCEALPGHLAVGSGRNDGRDDGEFVPILIRARRFRLETARTFWLSDTPDQPGSISRSWGNHLPRIGVEVRLVDRLGGRRWVVGNLHLDHDSAEARRRGLDLAVDRLTAAAVASGDPRVLLLMGGDFNAPTEDNTLRRHLGEGFIDLVTAADPSLAAVGTRHDFLGQGGPRIDHLWLRGGEFTPIAAGIDTRPMLERMPSDHHPVWAVVETTR</sequence>
<dbReference type="PANTHER" id="PTHR12121:SF36">
    <property type="entry name" value="ENDONUCLEASE_EXONUCLEASE_PHOSPHATASE DOMAIN-CONTAINING PROTEIN"/>
    <property type="match status" value="1"/>
</dbReference>
<evidence type="ECO:0000313" key="2">
    <source>
        <dbReference type="EMBL" id="ADV63250.1"/>
    </source>
</evidence>